<dbReference type="InterPro" id="IPR036291">
    <property type="entry name" value="NAD(P)-bd_dom_sf"/>
</dbReference>
<gene>
    <name evidence="4" type="ORF">GB883_01695</name>
</gene>
<dbReference type="Proteomes" id="UP000451860">
    <property type="component" value="Unassembled WGS sequence"/>
</dbReference>
<dbReference type="InterPro" id="IPR006140">
    <property type="entry name" value="D-isomer_DH_NAD-bd"/>
</dbReference>
<keyword evidence="5" id="KW-1185">Reference proteome</keyword>
<dbReference type="PANTHER" id="PTHR43333">
    <property type="entry name" value="2-HACID_DH_C DOMAIN-CONTAINING PROTEIN"/>
    <property type="match status" value="1"/>
</dbReference>
<dbReference type="EMBL" id="WHJE01000004">
    <property type="protein sequence ID" value="KAE8765798.1"/>
    <property type="molecule type" value="Genomic_DNA"/>
</dbReference>
<dbReference type="AlphaFoldDB" id="A0A7J5UU54"/>
<dbReference type="OrthoDB" id="4324715at2"/>
<keyword evidence="2" id="KW-0520">NAD</keyword>
<protein>
    <submittedName>
        <fullName evidence="4">D-2-hydroxyacid dehydrogenase</fullName>
    </submittedName>
</protein>
<sequence>MEGTTTAPAARMILSGPLAAPVAERLAELAPDLATRVVPAGPLAAEDLAWADSWSGSALPANLPRSRVRWVHSMAAGVDAIVGALADAPGPLVLTRTIGAMPARIGAYVLAHVLDDVLRLGDYRAQQDRGEWRQLPADDVPGRTAVVLGTGAIGAGVAAALRAAGLRVVGASRSGTPRPAFDDVVGLAALPAVLPACDVLVCALPLTAATRGLVGEALLRRLRGALVVNVGRGACVDPVALRGALDAGRVRRAVLDVVETEPLPAGDWRWSHPRVTLTPHVSGPTLPDDVAPEIVRNRDLLAAGVVPETAVDLGRGY</sequence>
<dbReference type="Pfam" id="PF02826">
    <property type="entry name" value="2-Hacid_dh_C"/>
    <property type="match status" value="1"/>
</dbReference>
<evidence type="ECO:0000256" key="2">
    <source>
        <dbReference type="ARBA" id="ARBA00023027"/>
    </source>
</evidence>
<dbReference type="RefSeq" id="WP_152200563.1">
    <property type="nucleotide sequence ID" value="NZ_VUKF01000004.1"/>
</dbReference>
<proteinExistence type="predicted"/>
<dbReference type="GO" id="GO:0016491">
    <property type="term" value="F:oxidoreductase activity"/>
    <property type="evidence" value="ECO:0007669"/>
    <property type="project" value="UniProtKB-KW"/>
</dbReference>
<reference evidence="4 5" key="1">
    <citation type="submission" date="2019-10" db="EMBL/GenBank/DDBJ databases">
        <title>Georgenia wutianyii sp. nov. and Georgenia yuyongxinii sp. nov. isolated from plateau pika (Ochotona curzoniae) in the Qinghai-Tibet plateau of China.</title>
        <authorList>
            <person name="Tian Z."/>
        </authorList>
    </citation>
    <scope>NUCLEOTIDE SEQUENCE [LARGE SCALE GENOMIC DNA]</scope>
    <source>
        <strain evidence="4 5">DSM 21501</strain>
    </source>
</reference>
<organism evidence="4 5">
    <name type="scientific">Georgenia thermotolerans</name>
    <dbReference type="NCBI Taxonomy" id="527326"/>
    <lineage>
        <taxon>Bacteria</taxon>
        <taxon>Bacillati</taxon>
        <taxon>Actinomycetota</taxon>
        <taxon>Actinomycetes</taxon>
        <taxon>Micrococcales</taxon>
        <taxon>Bogoriellaceae</taxon>
        <taxon>Georgenia</taxon>
    </lineage>
</organism>
<dbReference type="GO" id="GO:0051287">
    <property type="term" value="F:NAD binding"/>
    <property type="evidence" value="ECO:0007669"/>
    <property type="project" value="InterPro"/>
</dbReference>
<evidence type="ECO:0000313" key="5">
    <source>
        <dbReference type="Proteomes" id="UP000451860"/>
    </source>
</evidence>
<evidence type="ECO:0000313" key="4">
    <source>
        <dbReference type="EMBL" id="KAE8765798.1"/>
    </source>
</evidence>
<dbReference type="Gene3D" id="3.40.50.720">
    <property type="entry name" value="NAD(P)-binding Rossmann-like Domain"/>
    <property type="match status" value="2"/>
</dbReference>
<feature type="domain" description="D-isomer specific 2-hydroxyacid dehydrogenase NAD-binding" evidence="3">
    <location>
        <begin position="111"/>
        <end position="282"/>
    </location>
</feature>
<name>A0A7J5UU54_9MICO</name>
<dbReference type="SUPFAM" id="SSF51735">
    <property type="entry name" value="NAD(P)-binding Rossmann-fold domains"/>
    <property type="match status" value="1"/>
</dbReference>
<accession>A0A7J5UU54</accession>
<keyword evidence="1" id="KW-0560">Oxidoreductase</keyword>
<dbReference type="PANTHER" id="PTHR43333:SF1">
    <property type="entry name" value="D-ISOMER SPECIFIC 2-HYDROXYACID DEHYDROGENASE NAD-BINDING DOMAIN-CONTAINING PROTEIN"/>
    <property type="match status" value="1"/>
</dbReference>
<evidence type="ECO:0000256" key="1">
    <source>
        <dbReference type="ARBA" id="ARBA00023002"/>
    </source>
</evidence>
<evidence type="ECO:0000259" key="3">
    <source>
        <dbReference type="Pfam" id="PF02826"/>
    </source>
</evidence>
<comment type="caution">
    <text evidence="4">The sequence shown here is derived from an EMBL/GenBank/DDBJ whole genome shotgun (WGS) entry which is preliminary data.</text>
</comment>